<dbReference type="Proteomes" id="UP001515100">
    <property type="component" value="Unassembled WGS sequence"/>
</dbReference>
<dbReference type="SUPFAM" id="SSF51735">
    <property type="entry name" value="NAD(P)-binding Rossmann-fold domains"/>
    <property type="match status" value="1"/>
</dbReference>
<comment type="similarity">
    <text evidence="1 3">Belongs to the short-chain dehydrogenases/reductases (SDR) family.</text>
</comment>
<dbReference type="Gene3D" id="3.40.50.720">
    <property type="entry name" value="NAD(P)-binding Rossmann-like Domain"/>
    <property type="match status" value="1"/>
</dbReference>
<evidence type="ECO:0000256" key="3">
    <source>
        <dbReference type="RuleBase" id="RU000363"/>
    </source>
</evidence>
<dbReference type="PRINTS" id="PR00080">
    <property type="entry name" value="SDRFAMILY"/>
</dbReference>
<evidence type="ECO:0000256" key="2">
    <source>
        <dbReference type="ARBA" id="ARBA00023002"/>
    </source>
</evidence>
<organism evidence="5 6">
    <name type="scientific">Aeromicrobium fastidiosum</name>
    <dbReference type="NCBI Taxonomy" id="52699"/>
    <lineage>
        <taxon>Bacteria</taxon>
        <taxon>Bacillati</taxon>
        <taxon>Actinomycetota</taxon>
        <taxon>Actinomycetes</taxon>
        <taxon>Propionibacteriales</taxon>
        <taxon>Nocardioidaceae</taxon>
        <taxon>Aeromicrobium</taxon>
    </lineage>
</organism>
<dbReference type="PRINTS" id="PR00081">
    <property type="entry name" value="GDHRDH"/>
</dbReference>
<dbReference type="EMBL" id="SDPP02000001">
    <property type="protein sequence ID" value="KAA1380846.1"/>
    <property type="molecule type" value="Genomic_DNA"/>
</dbReference>
<comment type="caution">
    <text evidence="5">The sequence shown here is derived from an EMBL/GenBank/DDBJ whole genome shotgun (WGS) entry which is preliminary data.</text>
</comment>
<dbReference type="GO" id="GO:0016020">
    <property type="term" value="C:membrane"/>
    <property type="evidence" value="ECO:0007669"/>
    <property type="project" value="TreeGrafter"/>
</dbReference>
<keyword evidence="6" id="KW-1185">Reference proteome</keyword>
<dbReference type="InterPro" id="IPR002347">
    <property type="entry name" value="SDR_fam"/>
</dbReference>
<keyword evidence="2" id="KW-0560">Oxidoreductase</keyword>
<sequence length="273" mass="29272">MRTDLAGTTVVVTGASGGIGAQAARKLSRRGATVCLLARREDELDEVVGDIRSAGGTAIAYAVDLSDPAATDDVVGRLLVDHPRIDTLVNNAARSIRRPITESLDRMHDYERTMAINYFGAVRLTLGLVPRFVEQGRGHVVISSSMSTQLPIPLFSAYLASKAALESFTRSLSAELGGEGVSTTVVHFPMVRTEMSGRTEIYQAMPMLSADKAADWLVKAVIDRPARVTSLQGAAGELGMALLPGPVTSGMRPLFRGMDRLLARRSGHQDKPR</sequence>
<evidence type="ECO:0000313" key="5">
    <source>
        <dbReference type="EMBL" id="KAA1380846.1"/>
    </source>
</evidence>
<gene>
    <name evidence="5" type="ORF">ESP62_006720</name>
</gene>
<dbReference type="CDD" id="cd05233">
    <property type="entry name" value="SDR_c"/>
    <property type="match status" value="1"/>
</dbReference>
<dbReference type="GO" id="GO:0016491">
    <property type="term" value="F:oxidoreductase activity"/>
    <property type="evidence" value="ECO:0007669"/>
    <property type="project" value="UniProtKB-KW"/>
</dbReference>
<dbReference type="InterPro" id="IPR036291">
    <property type="entry name" value="NAD(P)-bd_dom_sf"/>
</dbReference>
<evidence type="ECO:0000259" key="4">
    <source>
        <dbReference type="SMART" id="SM00822"/>
    </source>
</evidence>
<dbReference type="OrthoDB" id="158573at2"/>
<dbReference type="AlphaFoldDB" id="A0A641ARV6"/>
<evidence type="ECO:0000256" key="1">
    <source>
        <dbReference type="ARBA" id="ARBA00006484"/>
    </source>
</evidence>
<dbReference type="RefSeq" id="WP_129181764.1">
    <property type="nucleotide sequence ID" value="NZ_JAGIOG010000001.1"/>
</dbReference>
<dbReference type="SMART" id="SM00822">
    <property type="entry name" value="PKS_KR"/>
    <property type="match status" value="1"/>
</dbReference>
<feature type="domain" description="Ketoreductase" evidence="4">
    <location>
        <begin position="8"/>
        <end position="194"/>
    </location>
</feature>
<accession>A0A641ARV6</accession>
<name>A0A641ARV6_9ACTN</name>
<dbReference type="InterPro" id="IPR057326">
    <property type="entry name" value="KR_dom"/>
</dbReference>
<protein>
    <submittedName>
        <fullName evidence="5">SDR family NAD(P)-dependent oxidoreductase</fullName>
    </submittedName>
</protein>
<proteinExistence type="inferred from homology"/>
<dbReference type="PANTHER" id="PTHR44196">
    <property type="entry name" value="DEHYDROGENASE/REDUCTASE SDR FAMILY MEMBER 7B"/>
    <property type="match status" value="1"/>
</dbReference>
<dbReference type="Pfam" id="PF00106">
    <property type="entry name" value="adh_short"/>
    <property type="match status" value="1"/>
</dbReference>
<dbReference type="PANTHER" id="PTHR44196:SF1">
    <property type="entry name" value="DEHYDROGENASE_REDUCTASE SDR FAMILY MEMBER 7B"/>
    <property type="match status" value="1"/>
</dbReference>
<evidence type="ECO:0000313" key="6">
    <source>
        <dbReference type="Proteomes" id="UP001515100"/>
    </source>
</evidence>
<reference evidence="5" key="1">
    <citation type="submission" date="2019-09" db="EMBL/GenBank/DDBJ databases">
        <authorList>
            <person name="Li J."/>
        </authorList>
    </citation>
    <scope>NUCLEOTIDE SEQUENCE [LARGE SCALE GENOMIC DNA]</scope>
    <source>
        <strain evidence="5">NRBC 14897</strain>
    </source>
</reference>